<gene>
    <name evidence="1" type="ORF">SNAT2548_LOCUS23846</name>
</gene>
<organism evidence="1 2">
    <name type="scientific">Symbiodinium natans</name>
    <dbReference type="NCBI Taxonomy" id="878477"/>
    <lineage>
        <taxon>Eukaryota</taxon>
        <taxon>Sar</taxon>
        <taxon>Alveolata</taxon>
        <taxon>Dinophyceae</taxon>
        <taxon>Suessiales</taxon>
        <taxon>Symbiodiniaceae</taxon>
        <taxon>Symbiodinium</taxon>
    </lineage>
</organism>
<accession>A0A812RIH4</accession>
<sequence length="71" mass="7964">MPTGTAKVATGANGADGSHEVQVVKPASAEEVEALLWTRFLFFLLRFSRITLQAFVFQNKRWLPDDAEKVR</sequence>
<protein>
    <submittedName>
        <fullName evidence="1">Uncharacterized protein</fullName>
    </submittedName>
</protein>
<reference evidence="1" key="1">
    <citation type="submission" date="2021-02" db="EMBL/GenBank/DDBJ databases">
        <authorList>
            <person name="Dougan E. K."/>
            <person name="Rhodes N."/>
            <person name="Thang M."/>
            <person name="Chan C."/>
        </authorList>
    </citation>
    <scope>NUCLEOTIDE SEQUENCE</scope>
</reference>
<proteinExistence type="predicted"/>
<keyword evidence="2" id="KW-1185">Reference proteome</keyword>
<dbReference type="Proteomes" id="UP000604046">
    <property type="component" value="Unassembled WGS sequence"/>
</dbReference>
<dbReference type="EMBL" id="CAJNDS010002336">
    <property type="protein sequence ID" value="CAE7438894.1"/>
    <property type="molecule type" value="Genomic_DNA"/>
</dbReference>
<evidence type="ECO:0000313" key="2">
    <source>
        <dbReference type="Proteomes" id="UP000604046"/>
    </source>
</evidence>
<name>A0A812RIH4_9DINO</name>
<dbReference type="AlphaFoldDB" id="A0A812RIH4"/>
<evidence type="ECO:0000313" key="1">
    <source>
        <dbReference type="EMBL" id="CAE7438894.1"/>
    </source>
</evidence>
<comment type="caution">
    <text evidence="1">The sequence shown here is derived from an EMBL/GenBank/DDBJ whole genome shotgun (WGS) entry which is preliminary data.</text>
</comment>